<name>A0A0C2YGR3_HEBCY</name>
<proteinExistence type="predicted"/>
<organism evidence="1 2">
    <name type="scientific">Hebeloma cylindrosporum</name>
    <dbReference type="NCBI Taxonomy" id="76867"/>
    <lineage>
        <taxon>Eukaryota</taxon>
        <taxon>Fungi</taxon>
        <taxon>Dikarya</taxon>
        <taxon>Basidiomycota</taxon>
        <taxon>Agaricomycotina</taxon>
        <taxon>Agaricomycetes</taxon>
        <taxon>Agaricomycetidae</taxon>
        <taxon>Agaricales</taxon>
        <taxon>Agaricineae</taxon>
        <taxon>Hymenogastraceae</taxon>
        <taxon>Hebeloma</taxon>
    </lineage>
</organism>
<protein>
    <submittedName>
        <fullName evidence="1">Uncharacterized protein</fullName>
    </submittedName>
</protein>
<reference evidence="1 2" key="1">
    <citation type="submission" date="2014-04" db="EMBL/GenBank/DDBJ databases">
        <authorList>
            <consortium name="DOE Joint Genome Institute"/>
            <person name="Kuo A."/>
            <person name="Gay G."/>
            <person name="Dore J."/>
            <person name="Kohler A."/>
            <person name="Nagy L.G."/>
            <person name="Floudas D."/>
            <person name="Copeland A."/>
            <person name="Barry K.W."/>
            <person name="Cichocki N."/>
            <person name="Veneault-Fourrey C."/>
            <person name="LaButti K."/>
            <person name="Lindquist E.A."/>
            <person name="Lipzen A."/>
            <person name="Lundell T."/>
            <person name="Morin E."/>
            <person name="Murat C."/>
            <person name="Sun H."/>
            <person name="Tunlid A."/>
            <person name="Henrissat B."/>
            <person name="Grigoriev I.V."/>
            <person name="Hibbett D.S."/>
            <person name="Martin F."/>
            <person name="Nordberg H.P."/>
            <person name="Cantor M.N."/>
            <person name="Hua S.X."/>
        </authorList>
    </citation>
    <scope>NUCLEOTIDE SEQUENCE [LARGE SCALE GENOMIC DNA]</scope>
    <source>
        <strain evidence="2">h7</strain>
    </source>
</reference>
<sequence>MIFADHAQNISLLQCKYCNIVCGCHSSHLICKSATQKKLFPGLVASGPTLHCGQFPPPQMFAQSPKNLHGKNGSFLIEESSLSCRATLTNCSRQLLRFAPLERLAMGKLSINPDLPILINWPD</sequence>
<accession>A0A0C2YGR3</accession>
<evidence type="ECO:0000313" key="1">
    <source>
        <dbReference type="EMBL" id="KIM40287.1"/>
    </source>
</evidence>
<evidence type="ECO:0000313" key="2">
    <source>
        <dbReference type="Proteomes" id="UP000053424"/>
    </source>
</evidence>
<dbReference type="HOGENOM" id="CLU_2015548_0_0_1"/>
<dbReference type="Proteomes" id="UP000053424">
    <property type="component" value="Unassembled WGS sequence"/>
</dbReference>
<gene>
    <name evidence="1" type="ORF">M413DRAFT_176168</name>
</gene>
<dbReference type="AlphaFoldDB" id="A0A0C2YGR3"/>
<reference evidence="2" key="2">
    <citation type="submission" date="2015-01" db="EMBL/GenBank/DDBJ databases">
        <title>Evolutionary Origins and Diversification of the Mycorrhizal Mutualists.</title>
        <authorList>
            <consortium name="DOE Joint Genome Institute"/>
            <consortium name="Mycorrhizal Genomics Consortium"/>
            <person name="Kohler A."/>
            <person name="Kuo A."/>
            <person name="Nagy L.G."/>
            <person name="Floudas D."/>
            <person name="Copeland A."/>
            <person name="Barry K.W."/>
            <person name="Cichocki N."/>
            <person name="Veneault-Fourrey C."/>
            <person name="LaButti K."/>
            <person name="Lindquist E.A."/>
            <person name="Lipzen A."/>
            <person name="Lundell T."/>
            <person name="Morin E."/>
            <person name="Murat C."/>
            <person name="Riley R."/>
            <person name="Ohm R."/>
            <person name="Sun H."/>
            <person name="Tunlid A."/>
            <person name="Henrissat B."/>
            <person name="Grigoriev I.V."/>
            <person name="Hibbett D.S."/>
            <person name="Martin F."/>
        </authorList>
    </citation>
    <scope>NUCLEOTIDE SEQUENCE [LARGE SCALE GENOMIC DNA]</scope>
    <source>
        <strain evidence="2">h7</strain>
    </source>
</reference>
<dbReference type="EMBL" id="KN831783">
    <property type="protein sequence ID" value="KIM40287.1"/>
    <property type="molecule type" value="Genomic_DNA"/>
</dbReference>
<keyword evidence="2" id="KW-1185">Reference proteome</keyword>